<evidence type="ECO:0000313" key="9">
    <source>
        <dbReference type="EMBL" id="ABD87026.1"/>
    </source>
</evidence>
<dbReference type="InterPro" id="IPR001633">
    <property type="entry name" value="EAL_dom"/>
</dbReference>
<dbReference type="InterPro" id="IPR035919">
    <property type="entry name" value="EAL_sf"/>
</dbReference>
<dbReference type="SUPFAM" id="SSF141868">
    <property type="entry name" value="EAL domain-like"/>
    <property type="match status" value="1"/>
</dbReference>
<dbReference type="STRING" id="316056.RPC_1464"/>
<feature type="domain" description="GGDEF" evidence="8">
    <location>
        <begin position="436"/>
        <end position="569"/>
    </location>
</feature>
<organism evidence="9">
    <name type="scientific">Rhodopseudomonas palustris (strain BisB18)</name>
    <dbReference type="NCBI Taxonomy" id="316056"/>
    <lineage>
        <taxon>Bacteria</taxon>
        <taxon>Pseudomonadati</taxon>
        <taxon>Pseudomonadota</taxon>
        <taxon>Alphaproteobacteria</taxon>
        <taxon>Hyphomicrobiales</taxon>
        <taxon>Nitrobacteraceae</taxon>
        <taxon>Rhodopseudomonas</taxon>
    </lineage>
</organism>
<reference evidence="9" key="1">
    <citation type="submission" date="2006-03" db="EMBL/GenBank/DDBJ databases">
        <title>Complete sequence of Rhodopseudomonas palustris BisB18.</title>
        <authorList>
            <consortium name="US DOE Joint Genome Institute"/>
            <person name="Copeland A."/>
            <person name="Lucas S."/>
            <person name="Lapidus A."/>
            <person name="Barry K."/>
            <person name="Detter J.C."/>
            <person name="Glavina del Rio T."/>
            <person name="Hammon N."/>
            <person name="Israni S."/>
            <person name="Dalin E."/>
            <person name="Tice H."/>
            <person name="Pitluck S."/>
            <person name="Chain P."/>
            <person name="Malfatti S."/>
            <person name="Shin M."/>
            <person name="Vergez L."/>
            <person name="Schmutz J."/>
            <person name="Larimer F."/>
            <person name="Land M."/>
            <person name="Hauser L."/>
            <person name="Pelletier D.A."/>
            <person name="Kyrpides N."/>
            <person name="Anderson I."/>
            <person name="Oda Y."/>
            <person name="Harwood C.S."/>
            <person name="Richardson P."/>
        </authorList>
    </citation>
    <scope>NUCLEOTIDE SEQUENCE [LARGE SCALE GENOMIC DNA]</scope>
    <source>
        <strain evidence="9">BisB18</strain>
    </source>
</reference>
<dbReference type="HOGENOM" id="CLU_000445_70_37_5"/>
<evidence type="ECO:0000259" key="7">
    <source>
        <dbReference type="PROSITE" id="PS50883"/>
    </source>
</evidence>
<dbReference type="InterPro" id="IPR043128">
    <property type="entry name" value="Rev_trsase/Diguanyl_cyclase"/>
</dbReference>
<dbReference type="Pfam" id="PF03924">
    <property type="entry name" value="CHASE"/>
    <property type="match status" value="1"/>
</dbReference>
<dbReference type="NCBIfam" id="TIGR00254">
    <property type="entry name" value="GGDEF"/>
    <property type="match status" value="1"/>
</dbReference>
<keyword evidence="4 5" id="KW-0472">Membrane</keyword>
<protein>
    <submittedName>
        <fullName evidence="9">Periplasmic sensor diguanylate cyclase/phosphodiesterase</fullName>
    </submittedName>
</protein>
<keyword evidence="3 5" id="KW-1133">Transmembrane helix</keyword>
<evidence type="ECO:0000259" key="6">
    <source>
        <dbReference type="PROSITE" id="PS50839"/>
    </source>
</evidence>
<dbReference type="KEGG" id="rpc:RPC_1464"/>
<feature type="domain" description="CHASE" evidence="6">
    <location>
        <begin position="106"/>
        <end position="261"/>
    </location>
</feature>
<dbReference type="GO" id="GO:0007165">
    <property type="term" value="P:signal transduction"/>
    <property type="evidence" value="ECO:0007669"/>
    <property type="project" value="UniProtKB-ARBA"/>
</dbReference>
<dbReference type="GO" id="GO:0003824">
    <property type="term" value="F:catalytic activity"/>
    <property type="evidence" value="ECO:0007669"/>
    <property type="project" value="UniProtKB-ARBA"/>
</dbReference>
<dbReference type="InterPro" id="IPR006189">
    <property type="entry name" value="CHASE_dom"/>
</dbReference>
<dbReference type="Gene3D" id="3.30.70.270">
    <property type="match status" value="1"/>
</dbReference>
<dbReference type="CDD" id="cd01949">
    <property type="entry name" value="GGDEF"/>
    <property type="match status" value="1"/>
</dbReference>
<dbReference type="Gene3D" id="3.20.20.450">
    <property type="entry name" value="EAL domain"/>
    <property type="match status" value="1"/>
</dbReference>
<evidence type="ECO:0000256" key="3">
    <source>
        <dbReference type="ARBA" id="ARBA00022989"/>
    </source>
</evidence>
<dbReference type="SMART" id="SM00052">
    <property type="entry name" value="EAL"/>
    <property type="match status" value="1"/>
</dbReference>
<feature type="domain" description="EAL" evidence="7">
    <location>
        <begin position="578"/>
        <end position="833"/>
    </location>
</feature>
<dbReference type="SUPFAM" id="SSF55073">
    <property type="entry name" value="Nucleotide cyclase"/>
    <property type="match status" value="1"/>
</dbReference>
<proteinExistence type="predicted"/>
<feature type="transmembrane region" description="Helical" evidence="5">
    <location>
        <begin position="42"/>
        <end position="63"/>
    </location>
</feature>
<dbReference type="InterPro" id="IPR052155">
    <property type="entry name" value="Biofilm_reg_signaling"/>
</dbReference>
<dbReference type="PROSITE" id="PS50883">
    <property type="entry name" value="EAL"/>
    <property type="match status" value="1"/>
</dbReference>
<dbReference type="PANTHER" id="PTHR44757">
    <property type="entry name" value="DIGUANYLATE CYCLASE DGCP"/>
    <property type="match status" value="1"/>
</dbReference>
<evidence type="ECO:0000256" key="2">
    <source>
        <dbReference type="ARBA" id="ARBA00022692"/>
    </source>
</evidence>
<evidence type="ECO:0000256" key="4">
    <source>
        <dbReference type="ARBA" id="ARBA00023136"/>
    </source>
</evidence>
<dbReference type="SMART" id="SM00267">
    <property type="entry name" value="GGDEF"/>
    <property type="match status" value="1"/>
</dbReference>
<dbReference type="InterPro" id="IPR029787">
    <property type="entry name" value="Nucleotide_cyclase"/>
</dbReference>
<keyword evidence="2 5" id="KW-0812">Transmembrane</keyword>
<dbReference type="CDD" id="cd01948">
    <property type="entry name" value="EAL"/>
    <property type="match status" value="1"/>
</dbReference>
<evidence type="ECO:0000259" key="8">
    <source>
        <dbReference type="PROSITE" id="PS50887"/>
    </source>
</evidence>
<gene>
    <name evidence="9" type="ordered locus">RPC_1464</name>
</gene>
<dbReference type="Gene3D" id="3.30.450.350">
    <property type="entry name" value="CHASE domain"/>
    <property type="match status" value="1"/>
</dbReference>
<name>Q219B0_RHOPB</name>
<dbReference type="InterPro" id="IPR000160">
    <property type="entry name" value="GGDEF_dom"/>
</dbReference>
<dbReference type="Pfam" id="PF00563">
    <property type="entry name" value="EAL"/>
    <property type="match status" value="1"/>
</dbReference>
<sequence length="850" mass="92536">MRQAVHPRSRPAILTDAAAASRDDAVDMSSQSFSADARPRRYLVTVAAAVIGTLISLAAFVAISKWEQRIADLKLHEIAGNYLQVLNSDLERATEVLYPLRAYFDNSDDVSRREFQAFSKDLRKRLNGLRNTGWAPRVGRAQRQRFEQWVRDHGFPGFEIWQRDADGHRVRAPQRDEYFPVLYAENQSQQVLGFDMASPPARAAAIARAGATGEMAATPPIATLTKSEPGDFIVFMPVYRREAPRSETPRIPQGYLCGIFETGPTIAGILGARPLPSGVDVYFFDPTETGAKRSILWHPSRTRTAPAQQPDEAAMRAGLHASGIIRVADQQWGVLFAPAGEGAIAPSNAIAIAIAVLIAGLLMTAAIVGYLLRSLQRTLRLEFLTESLRGATAELQRESAKVARLASLDAMTGLANRVSFLAQLSTAFAAARQHDGRFAVVCLDLDHFKDVNDTLGHPIGDRLLQIAARRLIGMLKAGDLIARLGGDEFAILLAEVCDRDAIAAIAARLIEGLAERYDLDGNAAHVSASLGISIYGPATASAEAMMIEADLALYSAKSEGRNGYVFHCAALDSAVRERVRVNDELQAALRNGELTLHYQPQVEVPSGRINGLEALVRWNHPSRGLLYPGAFIPVAETTGAIVGVGRWVLEEACRQIKRWQAEGLTPPRVAVNISAAQFKGAVPLDRQLRDTLAQYDVAPELIEIELTEFALLESTKANSDTIRRVRELGISVAIDDFGTGYSSLEYLRTYRVNRLKIPQQFMTEVAIESGDAAIVRAALVLARELGMDAIAEGVETPEQLAFLLSAGCRNVQGYYFSRPIPAEALRPLLACGVIQRAPAPPVSKSARLVG</sequence>
<dbReference type="SMART" id="SM01079">
    <property type="entry name" value="CHASE"/>
    <property type="match status" value="1"/>
</dbReference>
<dbReference type="InterPro" id="IPR042240">
    <property type="entry name" value="CHASE_sf"/>
</dbReference>
<dbReference type="AlphaFoldDB" id="Q219B0"/>
<dbReference type="PANTHER" id="PTHR44757:SF2">
    <property type="entry name" value="BIOFILM ARCHITECTURE MAINTENANCE PROTEIN MBAA"/>
    <property type="match status" value="1"/>
</dbReference>
<dbReference type="GO" id="GO:0016020">
    <property type="term" value="C:membrane"/>
    <property type="evidence" value="ECO:0007669"/>
    <property type="project" value="UniProtKB-SubCell"/>
</dbReference>
<dbReference type="eggNOG" id="COG5001">
    <property type="taxonomic scope" value="Bacteria"/>
</dbReference>
<dbReference type="PROSITE" id="PS50839">
    <property type="entry name" value="CHASE"/>
    <property type="match status" value="1"/>
</dbReference>
<dbReference type="PROSITE" id="PS50887">
    <property type="entry name" value="GGDEF"/>
    <property type="match status" value="1"/>
</dbReference>
<dbReference type="EMBL" id="CP000301">
    <property type="protein sequence ID" value="ABD87026.1"/>
    <property type="molecule type" value="Genomic_DNA"/>
</dbReference>
<dbReference type="Pfam" id="PF00990">
    <property type="entry name" value="GGDEF"/>
    <property type="match status" value="1"/>
</dbReference>
<comment type="subcellular location">
    <subcellularLocation>
        <location evidence="1">Membrane</location>
    </subcellularLocation>
</comment>
<accession>Q219B0</accession>
<feature type="transmembrane region" description="Helical" evidence="5">
    <location>
        <begin position="349"/>
        <end position="372"/>
    </location>
</feature>
<evidence type="ECO:0000256" key="5">
    <source>
        <dbReference type="SAM" id="Phobius"/>
    </source>
</evidence>
<evidence type="ECO:0000256" key="1">
    <source>
        <dbReference type="ARBA" id="ARBA00004370"/>
    </source>
</evidence>